<keyword evidence="4" id="KW-0862">Zinc</keyword>
<protein>
    <submittedName>
        <fullName evidence="7">4,5-DOPA dioxygenase extradiol</fullName>
        <ecNumber evidence="7">1.13.11.29</ecNumber>
    </submittedName>
</protein>
<dbReference type="Proteomes" id="UP000664034">
    <property type="component" value="Unassembled WGS sequence"/>
</dbReference>
<evidence type="ECO:0000313" key="8">
    <source>
        <dbReference type="Proteomes" id="UP000664034"/>
    </source>
</evidence>
<dbReference type="GO" id="GO:0008270">
    <property type="term" value="F:zinc ion binding"/>
    <property type="evidence" value="ECO:0007669"/>
    <property type="project" value="InterPro"/>
</dbReference>
<dbReference type="EMBL" id="JAFMYV010000002">
    <property type="protein sequence ID" value="MBO0935811.1"/>
    <property type="molecule type" value="Genomic_DNA"/>
</dbReference>
<comment type="cofactor">
    <cofactor evidence="1">
        <name>Zn(2+)</name>
        <dbReference type="ChEBI" id="CHEBI:29105"/>
    </cofactor>
</comment>
<dbReference type="RefSeq" id="WP_207363375.1">
    <property type="nucleotide sequence ID" value="NZ_JAFMYV010000002.1"/>
</dbReference>
<keyword evidence="7" id="KW-0223">Dioxygenase</keyword>
<dbReference type="InterPro" id="IPR004183">
    <property type="entry name" value="Xdiol_dOase_suB"/>
</dbReference>
<keyword evidence="8" id="KW-1185">Reference proteome</keyword>
<evidence type="ECO:0000259" key="6">
    <source>
        <dbReference type="Pfam" id="PF02900"/>
    </source>
</evidence>
<sequence length="278" mass="30841">MTTLAAFKTFTDGLPVQDQLMPVLFVGHGSPMNGIEDTEFSRRWTKLAGEIPVPAAVLVVSAHWFTRGTRITAMDFPKTIHDFGGFPPALFEVQYPAPGQPALALKTTQLIHSAHVELDHDWGLDHGTWTIVRHMYPTASIPVLQLSIDYTKGPQYHYDLARELYALRKKGVLIMGSGNMVHNLWMAAWDRLNDTDYGYDWAVTINNTFKTLIESGDHKPLINYSTLGKDALLAIPTPEHYLPLMYTLGLQGPADNVSFFNDKAVAGSLTMTSVKLAA</sequence>
<dbReference type="Pfam" id="PF02900">
    <property type="entry name" value="LigB"/>
    <property type="match status" value="1"/>
</dbReference>
<organism evidence="7 8">
    <name type="scientific">Fibrella rubiginis</name>
    <dbReference type="NCBI Taxonomy" id="2817060"/>
    <lineage>
        <taxon>Bacteria</taxon>
        <taxon>Pseudomonadati</taxon>
        <taxon>Bacteroidota</taxon>
        <taxon>Cytophagia</taxon>
        <taxon>Cytophagales</taxon>
        <taxon>Spirosomataceae</taxon>
        <taxon>Fibrella</taxon>
    </lineage>
</organism>
<proteinExistence type="inferred from homology"/>
<dbReference type="PIRSF" id="PIRSF006157">
    <property type="entry name" value="Doxgns_DODA"/>
    <property type="match status" value="1"/>
</dbReference>
<keyword evidence="3" id="KW-0479">Metal-binding</keyword>
<evidence type="ECO:0000313" key="7">
    <source>
        <dbReference type="EMBL" id="MBO0935811.1"/>
    </source>
</evidence>
<accession>A0A939GFK8</accession>
<dbReference type="SUPFAM" id="SSF53213">
    <property type="entry name" value="LigB-like"/>
    <property type="match status" value="1"/>
</dbReference>
<evidence type="ECO:0000256" key="2">
    <source>
        <dbReference type="ARBA" id="ARBA00007581"/>
    </source>
</evidence>
<reference evidence="7" key="1">
    <citation type="submission" date="2021-03" db="EMBL/GenBank/DDBJ databases">
        <title>Fibrella sp. HMF5335 genome sequencing and assembly.</title>
        <authorList>
            <person name="Kang H."/>
            <person name="Kim H."/>
            <person name="Bae S."/>
            <person name="Joh K."/>
        </authorList>
    </citation>
    <scope>NUCLEOTIDE SEQUENCE</scope>
    <source>
        <strain evidence="7">HMF5335</strain>
    </source>
</reference>
<comment type="similarity">
    <text evidence="2">Belongs to the DODA-type extradiol aromatic ring-opening dioxygenase family.</text>
</comment>
<dbReference type="NCBIfam" id="NF007914">
    <property type="entry name" value="PRK10628.1"/>
    <property type="match status" value="1"/>
</dbReference>
<evidence type="ECO:0000256" key="5">
    <source>
        <dbReference type="ARBA" id="ARBA00023002"/>
    </source>
</evidence>
<dbReference type="PANTHER" id="PTHR30096:SF0">
    <property type="entry name" value="4,5-DOPA DIOXYGENASE EXTRADIOL-LIKE PROTEIN"/>
    <property type="match status" value="1"/>
</dbReference>
<keyword evidence="5 7" id="KW-0560">Oxidoreductase</keyword>
<dbReference type="CDD" id="cd07363">
    <property type="entry name" value="45_DOPA_Dioxygenase"/>
    <property type="match status" value="1"/>
</dbReference>
<dbReference type="Gene3D" id="3.40.830.10">
    <property type="entry name" value="LigB-like"/>
    <property type="match status" value="1"/>
</dbReference>
<gene>
    <name evidence="7" type="primary">ygiD</name>
    <name evidence="7" type="ORF">J2I47_04545</name>
</gene>
<comment type="caution">
    <text evidence="7">The sequence shown here is derived from an EMBL/GenBank/DDBJ whole genome shotgun (WGS) entry which is preliminary data.</text>
</comment>
<feature type="domain" description="Extradiol ring-cleavage dioxygenase class III enzyme subunit B" evidence="6">
    <location>
        <begin position="39"/>
        <end position="253"/>
    </location>
</feature>
<dbReference type="EC" id="1.13.11.29" evidence="7"/>
<evidence type="ECO:0000256" key="3">
    <source>
        <dbReference type="ARBA" id="ARBA00022723"/>
    </source>
</evidence>
<dbReference type="GO" id="GO:0008198">
    <property type="term" value="F:ferrous iron binding"/>
    <property type="evidence" value="ECO:0007669"/>
    <property type="project" value="InterPro"/>
</dbReference>
<dbReference type="PANTHER" id="PTHR30096">
    <property type="entry name" value="4,5-DOPA DIOXYGENASE EXTRADIOL-LIKE PROTEIN"/>
    <property type="match status" value="1"/>
</dbReference>
<evidence type="ECO:0000256" key="4">
    <source>
        <dbReference type="ARBA" id="ARBA00022833"/>
    </source>
</evidence>
<name>A0A939GFK8_9BACT</name>
<dbReference type="InterPro" id="IPR014436">
    <property type="entry name" value="Extradiol_dOase_DODA"/>
</dbReference>
<evidence type="ECO:0000256" key="1">
    <source>
        <dbReference type="ARBA" id="ARBA00001947"/>
    </source>
</evidence>
<dbReference type="AlphaFoldDB" id="A0A939GFK8"/>
<dbReference type="GO" id="GO:0050297">
    <property type="term" value="F:stizolobate synthase activity"/>
    <property type="evidence" value="ECO:0007669"/>
    <property type="project" value="UniProtKB-EC"/>
</dbReference>